<organism evidence="2 3">
    <name type="scientific">Mytilus galloprovincialis</name>
    <name type="common">Mediterranean mussel</name>
    <dbReference type="NCBI Taxonomy" id="29158"/>
    <lineage>
        <taxon>Eukaryota</taxon>
        <taxon>Metazoa</taxon>
        <taxon>Spiralia</taxon>
        <taxon>Lophotrochozoa</taxon>
        <taxon>Mollusca</taxon>
        <taxon>Bivalvia</taxon>
        <taxon>Autobranchia</taxon>
        <taxon>Pteriomorphia</taxon>
        <taxon>Mytilida</taxon>
        <taxon>Mytiloidea</taxon>
        <taxon>Mytilidae</taxon>
        <taxon>Mytilinae</taxon>
        <taxon>Mytilus</taxon>
    </lineage>
</organism>
<dbReference type="PANTHER" id="PTHR15907">
    <property type="entry name" value="DUF614 FAMILY PROTEIN-RELATED"/>
    <property type="match status" value="1"/>
</dbReference>
<dbReference type="OrthoDB" id="1045822at2759"/>
<protein>
    <submittedName>
        <fullName evidence="2">Uncharacterized protein</fullName>
    </submittedName>
</protein>
<comment type="caution">
    <text evidence="2">The sequence shown here is derived from an EMBL/GenBank/DDBJ whole genome shotgun (WGS) entry which is preliminary data.</text>
</comment>
<gene>
    <name evidence="2" type="ORF">MGAL_10B020147</name>
</gene>
<dbReference type="Proteomes" id="UP000596742">
    <property type="component" value="Unassembled WGS sequence"/>
</dbReference>
<keyword evidence="3" id="KW-1185">Reference proteome</keyword>
<proteinExistence type="inferred from homology"/>
<dbReference type="InterPro" id="IPR006461">
    <property type="entry name" value="PLAC_motif_containing"/>
</dbReference>
<dbReference type="Pfam" id="PF04749">
    <property type="entry name" value="PLAC8"/>
    <property type="match status" value="1"/>
</dbReference>
<evidence type="ECO:0000313" key="2">
    <source>
        <dbReference type="EMBL" id="VDI28402.1"/>
    </source>
</evidence>
<accession>A0A8B6E1R4</accession>
<dbReference type="EMBL" id="UYJE01004484">
    <property type="protein sequence ID" value="VDI28402.1"/>
    <property type="molecule type" value="Genomic_DNA"/>
</dbReference>
<sequence length="107" mass="11818">MSDWQSSLFGCFDDFGLCIITYFVPCYTFGKNAEAMGDSCLCCGLTYMFPIVHLVAAVSIRGRVRQEKGIVGGTCGDFFTVLFCPFCALVQEAIEVRGDRLLSMARE</sequence>
<dbReference type="NCBIfam" id="TIGR01571">
    <property type="entry name" value="A_thal_Cys_rich"/>
    <property type="match status" value="1"/>
</dbReference>
<evidence type="ECO:0000256" key="1">
    <source>
        <dbReference type="ARBA" id="ARBA00009024"/>
    </source>
</evidence>
<comment type="similarity">
    <text evidence="1">Belongs to the cornifelin family.</text>
</comment>
<name>A0A8B6E1R4_MYTGA</name>
<evidence type="ECO:0000313" key="3">
    <source>
        <dbReference type="Proteomes" id="UP000596742"/>
    </source>
</evidence>
<reference evidence="2" key="1">
    <citation type="submission" date="2018-11" db="EMBL/GenBank/DDBJ databases">
        <authorList>
            <person name="Alioto T."/>
            <person name="Alioto T."/>
        </authorList>
    </citation>
    <scope>NUCLEOTIDE SEQUENCE</scope>
</reference>
<dbReference type="AlphaFoldDB" id="A0A8B6E1R4"/>